<gene>
    <name evidence="2" type="ordered locus">Acid345_0113</name>
</gene>
<proteinExistence type="predicted"/>
<dbReference type="RefSeq" id="WP_011520920.1">
    <property type="nucleotide sequence ID" value="NC_008009.1"/>
</dbReference>
<keyword evidence="1" id="KW-0812">Transmembrane</keyword>
<dbReference type="KEGG" id="aba:Acid345_0113"/>
<dbReference type="EnsemblBacteria" id="ABF39118">
    <property type="protein sequence ID" value="ABF39118"/>
    <property type="gene ID" value="Acid345_0113"/>
</dbReference>
<feature type="transmembrane region" description="Helical" evidence="1">
    <location>
        <begin position="6"/>
        <end position="26"/>
    </location>
</feature>
<sequence length="406" mass="43679">MDTNTILILALGVVLIALASVIIPYINALRRYAGYSELRDDARAIEFFLRGETFRDLNDLVITGNTQSYRTTLRFSKEENTPAVNIRMDVPATFDMMLVPKDSPVTEGGQVVKTGNDQFDAKWVLRSNQPTQAKIFVAGDTTMKQIKKLCCSSRTFVEIQRGALEISELTLPEGSPSRHLIDHMESMAVIGKQLALMPGAAQVKVERVSAPRPTSKVLAAVIAVVAVCTGIAALANYEHSKKMNAAMVGSGGSPVGIPADEALHIPDLQGWRLADSPDFDPSLVQWLRSSHVQPTGRLEGDFAGGGAGADHAYLLVNTNGGHRLVVLVNNQVKLDQQFNEVVLVAKVPKSAIRSIKIENGSPATGNADGILVVTNKDDLHSGVVVSFNGNSPVTAVPQNYKSTTLE</sequence>
<name>Q1IVI2_KORVE</name>
<evidence type="ECO:0000256" key="1">
    <source>
        <dbReference type="SAM" id="Phobius"/>
    </source>
</evidence>
<evidence type="ECO:0000313" key="3">
    <source>
        <dbReference type="Proteomes" id="UP000002432"/>
    </source>
</evidence>
<evidence type="ECO:0000313" key="2">
    <source>
        <dbReference type="EMBL" id="ABF39118.1"/>
    </source>
</evidence>
<protein>
    <submittedName>
        <fullName evidence="2">Uncharacterized protein</fullName>
    </submittedName>
</protein>
<reference evidence="2 3" key="1">
    <citation type="journal article" date="2009" name="Appl. Environ. Microbiol.">
        <title>Three genomes from the phylum Acidobacteria provide insight into the lifestyles of these microorganisms in soils.</title>
        <authorList>
            <person name="Ward N.L."/>
            <person name="Challacombe J.F."/>
            <person name="Janssen P.H."/>
            <person name="Henrissat B."/>
            <person name="Coutinho P.M."/>
            <person name="Wu M."/>
            <person name="Xie G."/>
            <person name="Haft D.H."/>
            <person name="Sait M."/>
            <person name="Badger J."/>
            <person name="Barabote R.D."/>
            <person name="Bradley B."/>
            <person name="Brettin T.S."/>
            <person name="Brinkac L.M."/>
            <person name="Bruce D."/>
            <person name="Creasy T."/>
            <person name="Daugherty S.C."/>
            <person name="Davidsen T.M."/>
            <person name="DeBoy R.T."/>
            <person name="Detter J.C."/>
            <person name="Dodson R.J."/>
            <person name="Durkin A.S."/>
            <person name="Ganapathy A."/>
            <person name="Gwinn-Giglio M."/>
            <person name="Han C.S."/>
            <person name="Khouri H."/>
            <person name="Kiss H."/>
            <person name="Kothari S.P."/>
            <person name="Madupu R."/>
            <person name="Nelson K.E."/>
            <person name="Nelson W.C."/>
            <person name="Paulsen I."/>
            <person name="Penn K."/>
            <person name="Ren Q."/>
            <person name="Rosovitz M.J."/>
            <person name="Selengut J.D."/>
            <person name="Shrivastava S."/>
            <person name="Sullivan S.A."/>
            <person name="Tapia R."/>
            <person name="Thompson L.S."/>
            <person name="Watkins K.L."/>
            <person name="Yang Q."/>
            <person name="Yu C."/>
            <person name="Zafar N."/>
            <person name="Zhou L."/>
            <person name="Kuske C.R."/>
        </authorList>
    </citation>
    <scope>NUCLEOTIDE SEQUENCE [LARGE SCALE GENOMIC DNA]</scope>
    <source>
        <strain evidence="2 3">Ellin345</strain>
    </source>
</reference>
<dbReference type="HOGENOM" id="CLU_677538_0_0_0"/>
<organism evidence="2 3">
    <name type="scientific">Koribacter versatilis (strain Ellin345)</name>
    <dbReference type="NCBI Taxonomy" id="204669"/>
    <lineage>
        <taxon>Bacteria</taxon>
        <taxon>Pseudomonadati</taxon>
        <taxon>Acidobacteriota</taxon>
        <taxon>Terriglobia</taxon>
        <taxon>Terriglobales</taxon>
        <taxon>Candidatus Korobacteraceae</taxon>
        <taxon>Candidatus Korobacter</taxon>
    </lineage>
</organism>
<dbReference type="Proteomes" id="UP000002432">
    <property type="component" value="Chromosome"/>
</dbReference>
<keyword evidence="1" id="KW-0472">Membrane</keyword>
<dbReference type="AlphaFoldDB" id="Q1IVI2"/>
<keyword evidence="3" id="KW-1185">Reference proteome</keyword>
<accession>Q1IVI2</accession>
<dbReference type="STRING" id="204669.Acid345_0113"/>
<keyword evidence="1" id="KW-1133">Transmembrane helix</keyword>
<dbReference type="EMBL" id="CP000360">
    <property type="protein sequence ID" value="ABF39118.1"/>
    <property type="molecule type" value="Genomic_DNA"/>
</dbReference>